<dbReference type="AlphaFoldDB" id="A0A835C5R1"/>
<sequence length="172" mass="18363">MALSASSSALLRRLRRSSTVASSSVFRATFCSSSGSGPGPSQSAQLPSSIFGDDTEVANVPPLTTPKLFVSGLSKLTTDERLQGAFAPFGRILEAKVITDKVSGRSKGFGFVKYATIEEAEKARQEMNAKFLDGWVIFIDPAKPRQSKPAPQQDTRSSHAGFTTNKTVGWCG</sequence>
<evidence type="ECO:0000256" key="1">
    <source>
        <dbReference type="ARBA" id="ARBA00022884"/>
    </source>
</evidence>
<dbReference type="EMBL" id="JACEFO010001706">
    <property type="protein sequence ID" value="KAF8718721.1"/>
    <property type="molecule type" value="Genomic_DNA"/>
</dbReference>
<dbReference type="SMART" id="SM00360">
    <property type="entry name" value="RRM"/>
    <property type="match status" value="1"/>
</dbReference>
<name>A0A835C5R1_9POAL</name>
<evidence type="ECO:0000259" key="4">
    <source>
        <dbReference type="PROSITE" id="PS50102"/>
    </source>
</evidence>
<dbReference type="InterPro" id="IPR035979">
    <property type="entry name" value="RBD_domain_sf"/>
</dbReference>
<reference evidence="5" key="1">
    <citation type="submission" date="2020-07" db="EMBL/GenBank/DDBJ databases">
        <title>Genome sequence and genetic diversity analysis of an under-domesticated orphan crop, white fonio (Digitaria exilis).</title>
        <authorList>
            <person name="Bennetzen J.L."/>
            <person name="Chen S."/>
            <person name="Ma X."/>
            <person name="Wang X."/>
            <person name="Yssel A.E.J."/>
            <person name="Chaluvadi S.R."/>
            <person name="Johnson M."/>
            <person name="Gangashetty P."/>
            <person name="Hamidou F."/>
            <person name="Sanogo M.D."/>
            <person name="Zwaenepoel A."/>
            <person name="Wallace J."/>
            <person name="Van De Peer Y."/>
            <person name="Van Deynze A."/>
        </authorList>
    </citation>
    <scope>NUCLEOTIDE SEQUENCE</scope>
    <source>
        <tissue evidence="5">Leaves</tissue>
    </source>
</reference>
<dbReference type="PROSITE" id="PS50102">
    <property type="entry name" value="RRM"/>
    <property type="match status" value="1"/>
</dbReference>
<gene>
    <name evidence="5" type="ORF">HU200_025022</name>
</gene>
<dbReference type="Gramene" id="Dexi9B01G0038560.1">
    <property type="protein sequence ID" value="Dexi9B01G0038560.1:cds"/>
    <property type="gene ID" value="Dexi9B01G0038560"/>
</dbReference>
<proteinExistence type="predicted"/>
<keyword evidence="1 2" id="KW-0694">RNA-binding</keyword>
<dbReference type="Gene3D" id="3.30.70.330">
    <property type="match status" value="1"/>
</dbReference>
<feature type="domain" description="RRM" evidence="4">
    <location>
        <begin position="66"/>
        <end position="144"/>
    </location>
</feature>
<protein>
    <recommendedName>
        <fullName evidence="4">RRM domain-containing protein</fullName>
    </recommendedName>
</protein>
<keyword evidence="6" id="KW-1185">Reference proteome</keyword>
<dbReference type="SUPFAM" id="SSF54928">
    <property type="entry name" value="RNA-binding domain, RBD"/>
    <property type="match status" value="1"/>
</dbReference>
<evidence type="ECO:0000313" key="6">
    <source>
        <dbReference type="Proteomes" id="UP000636709"/>
    </source>
</evidence>
<dbReference type="GO" id="GO:0003723">
    <property type="term" value="F:RNA binding"/>
    <property type="evidence" value="ECO:0007669"/>
    <property type="project" value="UniProtKB-UniRule"/>
</dbReference>
<comment type="caution">
    <text evidence="5">The sequence shown here is derived from an EMBL/GenBank/DDBJ whole genome shotgun (WGS) entry which is preliminary data.</text>
</comment>
<feature type="compositionally biased region" description="Polar residues" evidence="3">
    <location>
        <begin position="149"/>
        <end position="172"/>
    </location>
</feature>
<dbReference type="InterPro" id="IPR012677">
    <property type="entry name" value="Nucleotide-bd_a/b_plait_sf"/>
</dbReference>
<dbReference type="PANTHER" id="PTHR48029">
    <property type="entry name" value="NUCLEOLAR PROTEIN 8"/>
    <property type="match status" value="1"/>
</dbReference>
<dbReference type="FunFam" id="3.30.70.330:FF:000789">
    <property type="entry name" value="RNA binding protein"/>
    <property type="match status" value="1"/>
</dbReference>
<organism evidence="5 6">
    <name type="scientific">Digitaria exilis</name>
    <dbReference type="NCBI Taxonomy" id="1010633"/>
    <lineage>
        <taxon>Eukaryota</taxon>
        <taxon>Viridiplantae</taxon>
        <taxon>Streptophyta</taxon>
        <taxon>Embryophyta</taxon>
        <taxon>Tracheophyta</taxon>
        <taxon>Spermatophyta</taxon>
        <taxon>Magnoliopsida</taxon>
        <taxon>Liliopsida</taxon>
        <taxon>Poales</taxon>
        <taxon>Poaceae</taxon>
        <taxon>PACMAD clade</taxon>
        <taxon>Panicoideae</taxon>
        <taxon>Panicodae</taxon>
        <taxon>Paniceae</taxon>
        <taxon>Anthephorinae</taxon>
        <taxon>Digitaria</taxon>
    </lineage>
</organism>
<dbReference type="PANTHER" id="PTHR48029:SF3">
    <property type="entry name" value="RNA-BINDING (RRM_RBD_RNP MOTIFS) FAMILY PROTEIN"/>
    <property type="match status" value="1"/>
</dbReference>
<evidence type="ECO:0000313" key="5">
    <source>
        <dbReference type="EMBL" id="KAF8718721.1"/>
    </source>
</evidence>
<dbReference type="InterPro" id="IPR000504">
    <property type="entry name" value="RRM_dom"/>
</dbReference>
<evidence type="ECO:0000256" key="3">
    <source>
        <dbReference type="SAM" id="MobiDB-lite"/>
    </source>
</evidence>
<dbReference type="Pfam" id="PF00076">
    <property type="entry name" value="RRM_1"/>
    <property type="match status" value="1"/>
</dbReference>
<feature type="region of interest" description="Disordered" evidence="3">
    <location>
        <begin position="143"/>
        <end position="172"/>
    </location>
</feature>
<dbReference type="OrthoDB" id="439808at2759"/>
<accession>A0A835C5R1</accession>
<evidence type="ECO:0000256" key="2">
    <source>
        <dbReference type="PROSITE-ProRule" id="PRU00176"/>
    </source>
</evidence>
<dbReference type="Proteomes" id="UP000636709">
    <property type="component" value="Unassembled WGS sequence"/>
</dbReference>